<keyword evidence="2" id="KW-1185">Reference proteome</keyword>
<dbReference type="EMBL" id="QOCU01000001">
    <property type="protein sequence ID" value="RHW53589.1"/>
    <property type="molecule type" value="Genomic_DNA"/>
</dbReference>
<proteinExistence type="predicted"/>
<organism evidence="1 2">
    <name type="scientific">Lactobacillus bombicola</name>
    <dbReference type="NCBI Taxonomy" id="1505723"/>
    <lineage>
        <taxon>Bacteria</taxon>
        <taxon>Bacillati</taxon>
        <taxon>Bacillota</taxon>
        <taxon>Bacilli</taxon>
        <taxon>Lactobacillales</taxon>
        <taxon>Lactobacillaceae</taxon>
        <taxon>Lactobacillus</taxon>
    </lineage>
</organism>
<dbReference type="InterPro" id="IPR019650">
    <property type="entry name" value="DUF2513"/>
</dbReference>
<reference evidence="1 2" key="1">
    <citation type="submission" date="2018-07" db="EMBL/GenBank/DDBJ databases">
        <title>Genome sequences of six Lactobacillus spp. isolated from bumble bee guts.</title>
        <authorList>
            <person name="Motta E.V.S."/>
            <person name="Moran N.A."/>
        </authorList>
    </citation>
    <scope>NUCLEOTIDE SEQUENCE [LARGE SCALE GENOMIC DNA]</scope>
    <source>
        <strain evidence="1 2">BI-4G</strain>
    </source>
</reference>
<accession>A0ABX9LWS2</accession>
<protein>
    <recommendedName>
        <fullName evidence="3">DUF2513 domain-containing protein</fullName>
    </recommendedName>
</protein>
<dbReference type="Proteomes" id="UP000283380">
    <property type="component" value="Unassembled WGS sequence"/>
</dbReference>
<evidence type="ECO:0000313" key="1">
    <source>
        <dbReference type="EMBL" id="RHW53589.1"/>
    </source>
</evidence>
<name>A0ABX9LWS2_9LACO</name>
<dbReference type="RefSeq" id="WP_118896858.1">
    <property type="nucleotide sequence ID" value="NZ_QOCT01000010.1"/>
</dbReference>
<dbReference type="Pfam" id="PF10711">
    <property type="entry name" value="DUF2513"/>
    <property type="match status" value="1"/>
</dbReference>
<comment type="caution">
    <text evidence="1">The sequence shown here is derived from an EMBL/GenBank/DDBJ whole genome shotgun (WGS) entry which is preliminary data.</text>
</comment>
<evidence type="ECO:0008006" key="3">
    <source>
        <dbReference type="Google" id="ProtNLM"/>
    </source>
</evidence>
<evidence type="ECO:0000313" key="2">
    <source>
        <dbReference type="Proteomes" id="UP000283380"/>
    </source>
</evidence>
<sequence>MELNYDFVRDVLIEYAESKHVGGPTPTELIDFAKSKNVDYDELAYTLARIYEGNLISKSPRAIGDSYKIVTPGNLTWQGNEYLNSIRNQNIWTKTKERLKESGIKVTFETIVSIASAIAKNQLGLS</sequence>
<gene>
    <name evidence="1" type="ORF">DS834_01240</name>
</gene>